<gene>
    <name evidence="1" type="ORF">L1987_17000</name>
</gene>
<evidence type="ECO:0000313" key="1">
    <source>
        <dbReference type="EMBL" id="KAI3812293.1"/>
    </source>
</evidence>
<dbReference type="Proteomes" id="UP001056120">
    <property type="component" value="Linkage Group LG06"/>
</dbReference>
<reference evidence="2" key="1">
    <citation type="journal article" date="2022" name="Mol. Ecol. Resour.">
        <title>The genomes of chicory, endive, great burdock and yacon provide insights into Asteraceae palaeo-polyploidization history and plant inulin production.</title>
        <authorList>
            <person name="Fan W."/>
            <person name="Wang S."/>
            <person name="Wang H."/>
            <person name="Wang A."/>
            <person name="Jiang F."/>
            <person name="Liu H."/>
            <person name="Zhao H."/>
            <person name="Xu D."/>
            <person name="Zhang Y."/>
        </authorList>
    </citation>
    <scope>NUCLEOTIDE SEQUENCE [LARGE SCALE GENOMIC DNA]</scope>
    <source>
        <strain evidence="2">cv. Yunnan</strain>
    </source>
</reference>
<comment type="caution">
    <text evidence="1">The sequence shown here is derived from an EMBL/GenBank/DDBJ whole genome shotgun (WGS) entry which is preliminary data.</text>
</comment>
<dbReference type="EMBL" id="CM042023">
    <property type="protein sequence ID" value="KAI3812293.1"/>
    <property type="molecule type" value="Genomic_DNA"/>
</dbReference>
<organism evidence="1 2">
    <name type="scientific">Smallanthus sonchifolius</name>
    <dbReference type="NCBI Taxonomy" id="185202"/>
    <lineage>
        <taxon>Eukaryota</taxon>
        <taxon>Viridiplantae</taxon>
        <taxon>Streptophyta</taxon>
        <taxon>Embryophyta</taxon>
        <taxon>Tracheophyta</taxon>
        <taxon>Spermatophyta</taxon>
        <taxon>Magnoliopsida</taxon>
        <taxon>eudicotyledons</taxon>
        <taxon>Gunneridae</taxon>
        <taxon>Pentapetalae</taxon>
        <taxon>asterids</taxon>
        <taxon>campanulids</taxon>
        <taxon>Asterales</taxon>
        <taxon>Asteraceae</taxon>
        <taxon>Asteroideae</taxon>
        <taxon>Heliantheae alliance</taxon>
        <taxon>Millerieae</taxon>
        <taxon>Smallanthus</taxon>
    </lineage>
</organism>
<accession>A0ACB9IX78</accession>
<name>A0ACB9IX78_9ASTR</name>
<protein>
    <submittedName>
        <fullName evidence="1">Uncharacterized protein</fullName>
    </submittedName>
</protein>
<proteinExistence type="predicted"/>
<reference evidence="1 2" key="2">
    <citation type="journal article" date="2022" name="Mol. Ecol. Resour.">
        <title>The genomes of chicory, endive, great burdock and yacon provide insights into Asteraceae paleo-polyploidization history and plant inulin production.</title>
        <authorList>
            <person name="Fan W."/>
            <person name="Wang S."/>
            <person name="Wang H."/>
            <person name="Wang A."/>
            <person name="Jiang F."/>
            <person name="Liu H."/>
            <person name="Zhao H."/>
            <person name="Xu D."/>
            <person name="Zhang Y."/>
        </authorList>
    </citation>
    <scope>NUCLEOTIDE SEQUENCE [LARGE SCALE GENOMIC DNA]</scope>
    <source>
        <strain evidence="2">cv. Yunnan</strain>
        <tissue evidence="1">Leaves</tissue>
    </source>
</reference>
<evidence type="ECO:0000313" key="2">
    <source>
        <dbReference type="Proteomes" id="UP001056120"/>
    </source>
</evidence>
<sequence>MLETADRDGTEFNNSNNTVKPNLRIIARVSTLKMNPTIRPPKAQYGMEMMQAKHMVIYSHQSQAKNLTYI</sequence>
<keyword evidence="2" id="KW-1185">Reference proteome</keyword>